<dbReference type="Pfam" id="PF09619">
    <property type="entry name" value="YscW"/>
    <property type="match status" value="1"/>
</dbReference>
<proteinExistence type="predicted"/>
<name>A0ABP9R6E7_9GAMM</name>
<comment type="caution">
    <text evidence="1">The sequence shown here is derived from an EMBL/GenBank/DDBJ whole genome shotgun (WGS) entry which is preliminary data.</text>
</comment>
<evidence type="ECO:0000313" key="1">
    <source>
        <dbReference type="EMBL" id="GAA5171981.1"/>
    </source>
</evidence>
<dbReference type="EMBL" id="BAABKI010000010">
    <property type="protein sequence ID" value="GAA5171981.1"/>
    <property type="molecule type" value="Genomic_DNA"/>
</dbReference>
<sequence>MTRHPGLPRPLRLALALLVLLALGGCALTPRLANLEARVVADAPLELPRNAELSVTLREGSASGGVIATGNYTRLGRGPIPVILRYDANAVGAGGDYRLRAEIRADGRLLYASPEPVAVLTGNAATGPVEVPVEPVAASRP</sequence>
<protein>
    <recommendedName>
        <fullName evidence="3">Lipoprotein</fullName>
    </recommendedName>
</protein>
<gene>
    <name evidence="1" type="ORF">GCM10023342_07650</name>
</gene>
<dbReference type="PROSITE" id="PS51257">
    <property type="entry name" value="PROKAR_LIPOPROTEIN"/>
    <property type="match status" value="1"/>
</dbReference>
<dbReference type="InterPro" id="IPR039366">
    <property type="entry name" value="Pilotin"/>
</dbReference>
<evidence type="ECO:0008006" key="3">
    <source>
        <dbReference type="Google" id="ProtNLM"/>
    </source>
</evidence>
<dbReference type="Proteomes" id="UP001500074">
    <property type="component" value="Unassembled WGS sequence"/>
</dbReference>
<reference evidence="2" key="1">
    <citation type="journal article" date="2019" name="Int. J. Syst. Evol. Microbiol.">
        <title>The Global Catalogue of Microorganisms (GCM) 10K type strain sequencing project: providing services to taxonomists for standard genome sequencing and annotation.</title>
        <authorList>
            <consortium name="The Broad Institute Genomics Platform"/>
            <consortium name="The Broad Institute Genome Sequencing Center for Infectious Disease"/>
            <person name="Wu L."/>
            <person name="Ma J."/>
        </authorList>
    </citation>
    <scope>NUCLEOTIDE SEQUENCE [LARGE SCALE GENOMIC DNA]</scope>
    <source>
        <strain evidence="2">JCM 18472</strain>
    </source>
</reference>
<organism evidence="1 2">
    <name type="scientific">Modicisalibacter zincidurans</name>
    <dbReference type="NCBI Taxonomy" id="1178777"/>
    <lineage>
        <taxon>Bacteria</taxon>
        <taxon>Pseudomonadati</taxon>
        <taxon>Pseudomonadota</taxon>
        <taxon>Gammaproteobacteria</taxon>
        <taxon>Oceanospirillales</taxon>
        <taxon>Halomonadaceae</taxon>
        <taxon>Modicisalibacter</taxon>
    </lineage>
</organism>
<dbReference type="RefSeq" id="WP_031382310.1">
    <property type="nucleotide sequence ID" value="NZ_BAABKI010000010.1"/>
</dbReference>
<evidence type="ECO:0000313" key="2">
    <source>
        <dbReference type="Proteomes" id="UP001500074"/>
    </source>
</evidence>
<accession>A0ABP9R6E7</accession>
<keyword evidence="2" id="KW-1185">Reference proteome</keyword>